<feature type="region of interest" description="Disordered" evidence="7">
    <location>
        <begin position="140"/>
        <end position="187"/>
    </location>
</feature>
<organism evidence="8 9">
    <name type="scientific">Glarea lozoyensis (strain ATCC 20868 / MF5171)</name>
    <dbReference type="NCBI Taxonomy" id="1116229"/>
    <lineage>
        <taxon>Eukaryota</taxon>
        <taxon>Fungi</taxon>
        <taxon>Dikarya</taxon>
        <taxon>Ascomycota</taxon>
        <taxon>Pezizomycotina</taxon>
        <taxon>Leotiomycetes</taxon>
        <taxon>Helotiales</taxon>
        <taxon>Helotiaceae</taxon>
        <taxon>Glarea</taxon>
    </lineage>
</organism>
<proteinExistence type="predicted"/>
<name>S3D7H4_GLAL2</name>
<keyword evidence="6" id="KW-0472">Membrane</keyword>
<comment type="subcellular location">
    <subcellularLocation>
        <location evidence="1">Mitochondrion membrane</location>
    </subcellularLocation>
</comment>
<dbReference type="RefSeq" id="XP_008085320.1">
    <property type="nucleotide sequence ID" value="XM_008087129.1"/>
</dbReference>
<dbReference type="GO" id="GO:0031966">
    <property type="term" value="C:mitochondrial membrane"/>
    <property type="evidence" value="ECO:0007669"/>
    <property type="project" value="UniProtKB-SubCell"/>
</dbReference>
<dbReference type="SUPFAM" id="SSF103506">
    <property type="entry name" value="Mitochondrial carrier"/>
    <property type="match status" value="1"/>
</dbReference>
<sequence>MSTYRDTPNPLRPYYRPPSIGIPQDAPGTTSSGTHGLGPKNGSAAAYASSAARDMFDYSDYLSESSPSSVEAVRKVLDDWMYKYFSILLSQPFDVAKTILQVRSQGAIEAGGPTAPGRHIRSNHAGYGASIYEDYPSDDSDHDESAYFTSAAPSATSYSPTRERRRRASSRDSSIPPPKSPSTSGHQLVLKRGDAILEVIGQEWTKEGAWGVWKATNATFMYGLLLQTLEQWSKGLISGIFNIPEASAALGISSELTDIQYPWASLGVAIAAAVSAGLILAPLDLVRTKLILSPTSEPKRSLVHNTRNLPSYLCPPSLTIPTILYSLVTPTINHSTPLLLRSQFGVDPVTSPNVHSVAIFLSRTAELFIKLPLETVLRRGQASILASEMYSADDVSESKMVVEPGPYKGVFGTMWSIVYEEGDSTSLDILPATGTAKVARKSKKAQRKGQGIGGLWRGWRVGMWGLAGMWSARAMGGSAANAREF</sequence>
<feature type="compositionally biased region" description="Low complexity" evidence="7">
    <location>
        <begin position="146"/>
        <end position="160"/>
    </location>
</feature>
<dbReference type="eggNOG" id="ENOG502RQI2">
    <property type="taxonomic scope" value="Eukaryota"/>
</dbReference>
<dbReference type="Proteomes" id="UP000016922">
    <property type="component" value="Unassembled WGS sequence"/>
</dbReference>
<evidence type="ECO:0000313" key="9">
    <source>
        <dbReference type="Proteomes" id="UP000016922"/>
    </source>
</evidence>
<dbReference type="AlphaFoldDB" id="S3D7H4"/>
<protein>
    <submittedName>
        <fullName evidence="8">Mitochondrial carrier</fullName>
    </submittedName>
</protein>
<dbReference type="InterPro" id="IPR023395">
    <property type="entry name" value="MCP_dom_sf"/>
</dbReference>
<keyword evidence="2" id="KW-0812">Transmembrane</keyword>
<evidence type="ECO:0000313" key="8">
    <source>
        <dbReference type="EMBL" id="EPE27961.1"/>
    </source>
</evidence>
<feature type="region of interest" description="Disordered" evidence="7">
    <location>
        <begin position="1"/>
        <end position="43"/>
    </location>
</feature>
<dbReference type="GeneID" id="19463807"/>
<reference evidence="8 9" key="1">
    <citation type="journal article" date="2013" name="BMC Genomics">
        <title>Genomics-driven discovery of the pneumocandin biosynthetic gene cluster in the fungus Glarea lozoyensis.</title>
        <authorList>
            <person name="Chen L."/>
            <person name="Yue Q."/>
            <person name="Zhang X."/>
            <person name="Xiang M."/>
            <person name="Wang C."/>
            <person name="Li S."/>
            <person name="Che Y."/>
            <person name="Ortiz-Lopez F.J."/>
            <person name="Bills G.F."/>
            <person name="Liu X."/>
            <person name="An Z."/>
        </authorList>
    </citation>
    <scope>NUCLEOTIDE SEQUENCE [LARGE SCALE GENOMIC DNA]</scope>
    <source>
        <strain evidence="9">ATCC 20868 / MF5171</strain>
    </source>
</reference>
<evidence type="ECO:0000256" key="6">
    <source>
        <dbReference type="ARBA" id="ARBA00023136"/>
    </source>
</evidence>
<dbReference type="OMA" id="KTILQVY"/>
<accession>S3D7H4</accession>
<dbReference type="PANTHER" id="PTHR24089">
    <property type="entry name" value="SOLUTE CARRIER FAMILY 25"/>
    <property type="match status" value="1"/>
</dbReference>
<evidence type="ECO:0000256" key="3">
    <source>
        <dbReference type="ARBA" id="ARBA00022737"/>
    </source>
</evidence>
<keyword evidence="3" id="KW-0677">Repeat</keyword>
<keyword evidence="4" id="KW-0999">Mitochondrion inner membrane</keyword>
<evidence type="ECO:0000256" key="4">
    <source>
        <dbReference type="ARBA" id="ARBA00022792"/>
    </source>
</evidence>
<evidence type="ECO:0000256" key="5">
    <source>
        <dbReference type="ARBA" id="ARBA00022989"/>
    </source>
</evidence>
<dbReference type="EMBL" id="KE145369">
    <property type="protein sequence ID" value="EPE27961.1"/>
    <property type="molecule type" value="Genomic_DNA"/>
</dbReference>
<dbReference type="HOGENOM" id="CLU_029376_1_0_1"/>
<keyword evidence="5" id="KW-1133">Transmembrane helix</keyword>
<dbReference type="KEGG" id="glz:GLAREA_04752"/>
<dbReference type="STRING" id="1116229.S3D7H4"/>
<evidence type="ECO:0000256" key="7">
    <source>
        <dbReference type="SAM" id="MobiDB-lite"/>
    </source>
</evidence>
<evidence type="ECO:0000256" key="1">
    <source>
        <dbReference type="ARBA" id="ARBA00004325"/>
    </source>
</evidence>
<keyword evidence="9" id="KW-1185">Reference proteome</keyword>
<dbReference type="OrthoDB" id="77989at2759"/>
<gene>
    <name evidence="8" type="ORF">GLAREA_04752</name>
</gene>
<evidence type="ECO:0000256" key="2">
    <source>
        <dbReference type="ARBA" id="ARBA00022692"/>
    </source>
</evidence>
<keyword evidence="4" id="KW-0496">Mitochondrion</keyword>
<dbReference type="Gene3D" id="1.50.40.10">
    <property type="entry name" value="Mitochondrial carrier domain"/>
    <property type="match status" value="1"/>
</dbReference>